<organism evidence="2 3">
    <name type="scientific">Hirschia baltica (strain ATCC 49814 / DSM 5838 / IFAM 1418)</name>
    <dbReference type="NCBI Taxonomy" id="582402"/>
    <lineage>
        <taxon>Bacteria</taxon>
        <taxon>Pseudomonadati</taxon>
        <taxon>Pseudomonadota</taxon>
        <taxon>Alphaproteobacteria</taxon>
        <taxon>Hyphomonadales</taxon>
        <taxon>Hyphomonadaceae</taxon>
        <taxon>Hirschia</taxon>
    </lineage>
</organism>
<dbReference type="SUPFAM" id="SSF46785">
    <property type="entry name" value="Winged helix' DNA-binding domain"/>
    <property type="match status" value="1"/>
</dbReference>
<dbReference type="AlphaFoldDB" id="C6XPD6"/>
<evidence type="ECO:0000313" key="3">
    <source>
        <dbReference type="Proteomes" id="UP000002745"/>
    </source>
</evidence>
<name>C6XPD6_HIRBI</name>
<dbReference type="InterPro" id="IPR000835">
    <property type="entry name" value="HTH_MarR-typ"/>
</dbReference>
<dbReference type="PANTHER" id="PTHR33164">
    <property type="entry name" value="TRANSCRIPTIONAL REGULATOR, MARR FAMILY"/>
    <property type="match status" value="1"/>
</dbReference>
<dbReference type="eggNOG" id="COG1846">
    <property type="taxonomic scope" value="Bacteria"/>
</dbReference>
<evidence type="ECO:0000259" key="1">
    <source>
        <dbReference type="PROSITE" id="PS50995"/>
    </source>
</evidence>
<dbReference type="OrthoDB" id="8447118at2"/>
<dbReference type="GO" id="GO:0003700">
    <property type="term" value="F:DNA-binding transcription factor activity"/>
    <property type="evidence" value="ECO:0007669"/>
    <property type="project" value="InterPro"/>
</dbReference>
<sequence>MSQRTMDVVVALRQIQRRVELDSRNLAREAHLTHSQLRVLQLLDESKTLSASEIAKETKLTNATITSIVDKLVARKFIQRTKCDSDKRKVWLELLPDGKKALEDAPRDLQQVFEAKFEKLESWEQAMLVAALEKIVNLLDAKNLEAASILTIGDIEK</sequence>
<dbReference type="KEGG" id="hba:Hbal_0728"/>
<dbReference type="Pfam" id="PF01047">
    <property type="entry name" value="MarR"/>
    <property type="match status" value="1"/>
</dbReference>
<protein>
    <submittedName>
        <fullName evidence="2">Transcriptional regulator, MarR family</fullName>
    </submittedName>
</protein>
<reference evidence="3" key="1">
    <citation type="journal article" date="2011" name="J. Bacteriol.">
        <title>Genome sequences of eight morphologically diverse alphaproteobacteria.</title>
        <authorList>
            <consortium name="US DOE Joint Genome Institute"/>
            <person name="Brown P.J."/>
            <person name="Kysela D.T."/>
            <person name="Buechlein A."/>
            <person name="Hemmerich C."/>
            <person name="Brun Y.V."/>
        </authorList>
    </citation>
    <scope>NUCLEOTIDE SEQUENCE [LARGE SCALE GENOMIC DNA]</scope>
    <source>
        <strain evidence="3">ATCC 49814 / DSM 5838 / IFAM 1418</strain>
    </source>
</reference>
<dbReference type="Gene3D" id="1.10.10.10">
    <property type="entry name" value="Winged helix-like DNA-binding domain superfamily/Winged helix DNA-binding domain"/>
    <property type="match status" value="1"/>
</dbReference>
<dbReference type="PRINTS" id="PR00598">
    <property type="entry name" value="HTHMARR"/>
</dbReference>
<dbReference type="EMBL" id="CP001678">
    <property type="protein sequence ID" value="ACT58422.1"/>
    <property type="molecule type" value="Genomic_DNA"/>
</dbReference>
<dbReference type="PANTHER" id="PTHR33164:SF89">
    <property type="entry name" value="MARR FAMILY REGULATORY PROTEIN"/>
    <property type="match status" value="1"/>
</dbReference>
<proteinExistence type="predicted"/>
<dbReference type="RefSeq" id="WP_015826572.1">
    <property type="nucleotide sequence ID" value="NC_012982.1"/>
</dbReference>
<dbReference type="InterPro" id="IPR036390">
    <property type="entry name" value="WH_DNA-bd_sf"/>
</dbReference>
<dbReference type="HOGENOM" id="CLU_083287_27_7_5"/>
<gene>
    <name evidence="2" type="ordered locus">Hbal_0728</name>
</gene>
<dbReference type="InterPro" id="IPR039422">
    <property type="entry name" value="MarR/SlyA-like"/>
</dbReference>
<keyword evidence="3" id="KW-1185">Reference proteome</keyword>
<dbReference type="InterPro" id="IPR036388">
    <property type="entry name" value="WH-like_DNA-bd_sf"/>
</dbReference>
<dbReference type="GO" id="GO:0006950">
    <property type="term" value="P:response to stress"/>
    <property type="evidence" value="ECO:0007669"/>
    <property type="project" value="TreeGrafter"/>
</dbReference>
<dbReference type="STRING" id="582402.Hbal_0728"/>
<accession>C6XPD6</accession>
<dbReference type="PROSITE" id="PS50995">
    <property type="entry name" value="HTH_MARR_2"/>
    <property type="match status" value="1"/>
</dbReference>
<feature type="domain" description="HTH marR-type" evidence="1">
    <location>
        <begin position="5"/>
        <end position="137"/>
    </location>
</feature>
<evidence type="ECO:0000313" key="2">
    <source>
        <dbReference type="EMBL" id="ACT58422.1"/>
    </source>
</evidence>
<dbReference type="SMART" id="SM00347">
    <property type="entry name" value="HTH_MARR"/>
    <property type="match status" value="1"/>
</dbReference>
<dbReference type="Proteomes" id="UP000002745">
    <property type="component" value="Chromosome"/>
</dbReference>